<dbReference type="Proteomes" id="UP000238479">
    <property type="component" value="Chromosome 7"/>
</dbReference>
<comment type="caution">
    <text evidence="1">The sequence shown here is derived from an EMBL/GenBank/DDBJ whole genome shotgun (WGS) entry which is preliminary data.</text>
</comment>
<evidence type="ECO:0000313" key="1">
    <source>
        <dbReference type="EMBL" id="PRQ17621.1"/>
    </source>
</evidence>
<reference evidence="1 2" key="1">
    <citation type="journal article" date="2018" name="Nat. Genet.">
        <title>The Rosa genome provides new insights in the design of modern roses.</title>
        <authorList>
            <person name="Bendahmane M."/>
        </authorList>
    </citation>
    <scope>NUCLEOTIDE SEQUENCE [LARGE SCALE GENOMIC DNA]</scope>
    <source>
        <strain evidence="2">cv. Old Blush</strain>
    </source>
</reference>
<name>A0A2P6P6Q7_ROSCH</name>
<dbReference type="Gramene" id="PRQ17621">
    <property type="protein sequence ID" value="PRQ17621"/>
    <property type="gene ID" value="RchiOBHm_Chr7g0196981"/>
</dbReference>
<dbReference type="EMBL" id="PDCK01000045">
    <property type="protein sequence ID" value="PRQ17621.1"/>
    <property type="molecule type" value="Genomic_DNA"/>
</dbReference>
<sequence length="56" mass="6714">MVRKAVSRVVRRDAEIHKFISRHLKTETRNMNNENRVCDVQIIDYEITQNLRKGCK</sequence>
<protein>
    <submittedName>
        <fullName evidence="1">Uncharacterized protein</fullName>
    </submittedName>
</protein>
<evidence type="ECO:0000313" key="2">
    <source>
        <dbReference type="Proteomes" id="UP000238479"/>
    </source>
</evidence>
<dbReference type="AlphaFoldDB" id="A0A2P6P6Q7"/>
<gene>
    <name evidence="1" type="ORF">RchiOBHm_Chr7g0196981</name>
</gene>
<organism evidence="1 2">
    <name type="scientific">Rosa chinensis</name>
    <name type="common">China rose</name>
    <dbReference type="NCBI Taxonomy" id="74649"/>
    <lineage>
        <taxon>Eukaryota</taxon>
        <taxon>Viridiplantae</taxon>
        <taxon>Streptophyta</taxon>
        <taxon>Embryophyta</taxon>
        <taxon>Tracheophyta</taxon>
        <taxon>Spermatophyta</taxon>
        <taxon>Magnoliopsida</taxon>
        <taxon>eudicotyledons</taxon>
        <taxon>Gunneridae</taxon>
        <taxon>Pentapetalae</taxon>
        <taxon>rosids</taxon>
        <taxon>fabids</taxon>
        <taxon>Rosales</taxon>
        <taxon>Rosaceae</taxon>
        <taxon>Rosoideae</taxon>
        <taxon>Rosoideae incertae sedis</taxon>
        <taxon>Rosa</taxon>
    </lineage>
</organism>
<proteinExistence type="predicted"/>
<keyword evidence="2" id="KW-1185">Reference proteome</keyword>
<accession>A0A2P6P6Q7</accession>